<comment type="caution">
    <text evidence="1">The sequence shown here is derived from an EMBL/GenBank/DDBJ whole genome shotgun (WGS) entry which is preliminary data.</text>
</comment>
<keyword evidence="2" id="KW-1185">Reference proteome</keyword>
<name>A0ABP5EW32_9MICO</name>
<sequence>MRPATATPADDASATVREVEPDLWGVEDDAARPLKAFGTVAGDLADMRRDARWIDLPASVVGAPHQRFVVFVLTHRPVPDPAGLGLLP</sequence>
<organism evidence="1 2">
    <name type="scientific">Brevibacterium samyangense</name>
    <dbReference type="NCBI Taxonomy" id="366888"/>
    <lineage>
        <taxon>Bacteria</taxon>
        <taxon>Bacillati</taxon>
        <taxon>Actinomycetota</taxon>
        <taxon>Actinomycetes</taxon>
        <taxon>Micrococcales</taxon>
        <taxon>Brevibacteriaceae</taxon>
        <taxon>Brevibacterium</taxon>
    </lineage>
</organism>
<evidence type="ECO:0000313" key="2">
    <source>
        <dbReference type="Proteomes" id="UP001500755"/>
    </source>
</evidence>
<evidence type="ECO:0000313" key="1">
    <source>
        <dbReference type="EMBL" id="GAA2006406.1"/>
    </source>
</evidence>
<dbReference type="EMBL" id="BAAANO010000013">
    <property type="protein sequence ID" value="GAA2006406.1"/>
    <property type="molecule type" value="Genomic_DNA"/>
</dbReference>
<dbReference type="Proteomes" id="UP001500755">
    <property type="component" value="Unassembled WGS sequence"/>
</dbReference>
<accession>A0ABP5EW32</accession>
<reference evidence="2" key="1">
    <citation type="journal article" date="2019" name="Int. J. Syst. Evol. Microbiol.">
        <title>The Global Catalogue of Microorganisms (GCM) 10K type strain sequencing project: providing services to taxonomists for standard genome sequencing and annotation.</title>
        <authorList>
            <consortium name="The Broad Institute Genomics Platform"/>
            <consortium name="The Broad Institute Genome Sequencing Center for Infectious Disease"/>
            <person name="Wu L."/>
            <person name="Ma J."/>
        </authorList>
    </citation>
    <scope>NUCLEOTIDE SEQUENCE [LARGE SCALE GENOMIC DNA]</scope>
    <source>
        <strain evidence="2">JCM 14546</strain>
    </source>
</reference>
<gene>
    <name evidence="1" type="ORF">GCM10009755_15580</name>
</gene>
<proteinExistence type="predicted"/>
<protein>
    <submittedName>
        <fullName evidence="1">Uncharacterized protein</fullName>
    </submittedName>
</protein>